<dbReference type="SMART" id="SM00822">
    <property type="entry name" value="PKS_KR"/>
    <property type="match status" value="1"/>
</dbReference>
<evidence type="ECO:0000313" key="5">
    <source>
        <dbReference type="Proteomes" id="UP001284601"/>
    </source>
</evidence>
<dbReference type="PROSITE" id="PS00061">
    <property type="entry name" value="ADH_SHORT"/>
    <property type="match status" value="1"/>
</dbReference>
<dbReference type="EMBL" id="JAWSTH010000002">
    <property type="protein sequence ID" value="MDW5593063.1"/>
    <property type="molecule type" value="Genomic_DNA"/>
</dbReference>
<dbReference type="Proteomes" id="UP001284601">
    <property type="component" value="Unassembled WGS sequence"/>
</dbReference>
<evidence type="ECO:0000313" key="4">
    <source>
        <dbReference type="EMBL" id="MDW5593063.1"/>
    </source>
</evidence>
<comment type="similarity">
    <text evidence="1">Belongs to the short-chain dehydrogenases/reductases (SDR) family.</text>
</comment>
<proteinExistence type="inferred from homology"/>
<name>A0ABU4HIC7_9ACTN</name>
<sequence length="272" mass="28363">MLVLSHEFSGRMPIHSSDRWSHHGDLDQTPTRVAIVTGGSRGIGRAVAETLAADGCAVVIAYVGNQGAADEAVAAITAAGGTASAVRADIADELAIASLFETVERDHGGVDVVVNAAGIMPLGTVADFDLDELDAVLRTNVRGTFVVAQQAARRVSRGGATITFSSSVTRFARPGNAAYTMSKGAVEALTLLLARELDGRDVTVNTVAPGAIETEMLDAFLVGREAVREEIRRQSPLERMGAPDDIAAVVRFLAGPGRWINGQILYANGGAI</sequence>
<evidence type="ECO:0000256" key="1">
    <source>
        <dbReference type="ARBA" id="ARBA00006484"/>
    </source>
</evidence>
<keyword evidence="2" id="KW-0560">Oxidoreductase</keyword>
<keyword evidence="5" id="KW-1185">Reference proteome</keyword>
<dbReference type="Pfam" id="PF13561">
    <property type="entry name" value="adh_short_C2"/>
    <property type="match status" value="1"/>
</dbReference>
<dbReference type="InterPro" id="IPR057326">
    <property type="entry name" value="KR_dom"/>
</dbReference>
<organism evidence="4 5">
    <name type="scientific">Conexibacter stalactiti</name>
    <dbReference type="NCBI Taxonomy" id="1940611"/>
    <lineage>
        <taxon>Bacteria</taxon>
        <taxon>Bacillati</taxon>
        <taxon>Actinomycetota</taxon>
        <taxon>Thermoleophilia</taxon>
        <taxon>Solirubrobacterales</taxon>
        <taxon>Conexibacteraceae</taxon>
        <taxon>Conexibacter</taxon>
    </lineage>
</organism>
<dbReference type="InterPro" id="IPR002347">
    <property type="entry name" value="SDR_fam"/>
</dbReference>
<gene>
    <name evidence="4" type="ORF">R7226_01850</name>
</gene>
<dbReference type="PRINTS" id="PR00080">
    <property type="entry name" value="SDRFAMILY"/>
</dbReference>
<dbReference type="InterPro" id="IPR036291">
    <property type="entry name" value="NAD(P)-bd_dom_sf"/>
</dbReference>
<evidence type="ECO:0000256" key="2">
    <source>
        <dbReference type="ARBA" id="ARBA00023002"/>
    </source>
</evidence>
<dbReference type="SUPFAM" id="SSF51735">
    <property type="entry name" value="NAD(P)-binding Rossmann-fold domains"/>
    <property type="match status" value="1"/>
</dbReference>
<feature type="domain" description="Ketoreductase" evidence="3">
    <location>
        <begin position="32"/>
        <end position="215"/>
    </location>
</feature>
<evidence type="ECO:0000259" key="3">
    <source>
        <dbReference type="SMART" id="SM00822"/>
    </source>
</evidence>
<accession>A0ABU4HIC7</accession>
<dbReference type="PRINTS" id="PR00081">
    <property type="entry name" value="GDHRDH"/>
</dbReference>
<reference evidence="5" key="1">
    <citation type="submission" date="2023-07" db="EMBL/GenBank/DDBJ databases">
        <title>Conexibacter stalactiti sp. nov., isolated from stalactites in a lava cave and emended description of the genus Conexibacter.</title>
        <authorList>
            <person name="Lee S.D."/>
        </authorList>
    </citation>
    <scope>NUCLEOTIDE SEQUENCE [LARGE SCALE GENOMIC DNA]</scope>
    <source>
        <strain evidence="5">KCTC 39840</strain>
    </source>
</reference>
<dbReference type="PANTHER" id="PTHR48107:SF7">
    <property type="entry name" value="RE15974P"/>
    <property type="match status" value="1"/>
</dbReference>
<comment type="caution">
    <text evidence="4">The sequence shown here is derived from an EMBL/GenBank/DDBJ whole genome shotgun (WGS) entry which is preliminary data.</text>
</comment>
<protein>
    <submittedName>
        <fullName evidence="4">SDR family oxidoreductase</fullName>
    </submittedName>
</protein>
<dbReference type="PANTHER" id="PTHR48107">
    <property type="entry name" value="NADPH-DEPENDENT ALDEHYDE REDUCTASE-LIKE PROTEIN, CHLOROPLASTIC-RELATED"/>
    <property type="match status" value="1"/>
</dbReference>
<dbReference type="InterPro" id="IPR020904">
    <property type="entry name" value="Sc_DH/Rdtase_CS"/>
</dbReference>
<dbReference type="Gene3D" id="3.40.50.720">
    <property type="entry name" value="NAD(P)-binding Rossmann-like Domain"/>
    <property type="match status" value="1"/>
</dbReference>